<evidence type="ECO:0000256" key="4">
    <source>
        <dbReference type="ARBA" id="ARBA00023014"/>
    </source>
</evidence>
<dbReference type="InterPro" id="IPR045854">
    <property type="entry name" value="NO2/SO3_Rdtase_4Fe4S_sf"/>
</dbReference>
<comment type="caution">
    <text evidence="5">The sequence shown here is derived from an EMBL/GenBank/DDBJ whole genome shotgun (WGS) entry which is preliminary data.</text>
</comment>
<evidence type="ECO:0000313" key="6">
    <source>
        <dbReference type="Proteomes" id="UP000035489"/>
    </source>
</evidence>
<dbReference type="PATRIC" id="fig|1225564.3.peg.3754"/>
<dbReference type="GO" id="GO:0016002">
    <property type="term" value="F:sulfite reductase activity"/>
    <property type="evidence" value="ECO:0007669"/>
    <property type="project" value="TreeGrafter"/>
</dbReference>
<dbReference type="InterPro" id="IPR045169">
    <property type="entry name" value="NO2/SO3_Rdtase_4Fe4S_prot"/>
</dbReference>
<dbReference type="GO" id="GO:0051539">
    <property type="term" value="F:4 iron, 4 sulfur cluster binding"/>
    <property type="evidence" value="ECO:0007669"/>
    <property type="project" value="UniProtKB-KW"/>
</dbReference>
<reference evidence="5 6" key="1">
    <citation type="submission" date="2015-05" db="EMBL/GenBank/DDBJ databases">
        <title>Draft genome sequence of Microvirga vignae strain BR3299, a novel nitrogen fixing bacteria isolated from Brazil semi-aired region.</title>
        <authorList>
            <person name="Zilli J.E."/>
            <person name="Passos S.R."/>
            <person name="Leite J."/>
            <person name="Baldani J.I."/>
            <person name="Xavier G.R."/>
            <person name="Rumjaneck N.G."/>
            <person name="Simoes-Araujo J.L."/>
        </authorList>
    </citation>
    <scope>NUCLEOTIDE SEQUENCE [LARGE SCALE GENOMIC DNA]</scope>
    <source>
        <strain evidence="5 6">BR3299</strain>
    </source>
</reference>
<dbReference type="Proteomes" id="UP000035489">
    <property type="component" value="Unassembled WGS sequence"/>
</dbReference>
<dbReference type="GO" id="GO:0000103">
    <property type="term" value="P:sulfate assimilation"/>
    <property type="evidence" value="ECO:0007669"/>
    <property type="project" value="TreeGrafter"/>
</dbReference>
<accession>A0A0H1RCE6</accession>
<gene>
    <name evidence="5" type="ORF">AA309_14425</name>
</gene>
<evidence type="ECO:0000256" key="3">
    <source>
        <dbReference type="ARBA" id="ARBA00023004"/>
    </source>
</evidence>
<evidence type="ECO:0000313" key="5">
    <source>
        <dbReference type="EMBL" id="KLK92521.1"/>
    </source>
</evidence>
<dbReference type="STRING" id="1225564.AA309_14425"/>
<name>A0A0H1RCE6_9HYPH</name>
<keyword evidence="4" id="KW-0411">Iron-sulfur</keyword>
<feature type="non-terminal residue" evidence="5">
    <location>
        <position position="1"/>
    </location>
</feature>
<dbReference type="Gene3D" id="3.30.413.10">
    <property type="entry name" value="Sulfite Reductase Hemoprotein, domain 1"/>
    <property type="match status" value="1"/>
</dbReference>
<dbReference type="PANTHER" id="PTHR11493">
    <property type="entry name" value="SULFITE REDUCTASE [NADPH] SUBUNIT BETA-RELATED"/>
    <property type="match status" value="1"/>
</dbReference>
<proteinExistence type="predicted"/>
<evidence type="ECO:0000256" key="1">
    <source>
        <dbReference type="ARBA" id="ARBA00022485"/>
    </source>
</evidence>
<dbReference type="GO" id="GO:0009337">
    <property type="term" value="C:sulfite reductase complex (NADPH)"/>
    <property type="evidence" value="ECO:0007669"/>
    <property type="project" value="TreeGrafter"/>
</dbReference>
<protein>
    <submittedName>
        <fullName evidence="5">Uncharacterized protein</fullName>
    </submittedName>
</protein>
<evidence type="ECO:0000256" key="2">
    <source>
        <dbReference type="ARBA" id="ARBA00022723"/>
    </source>
</evidence>
<dbReference type="EMBL" id="LCYG01000033">
    <property type="protein sequence ID" value="KLK92521.1"/>
    <property type="molecule type" value="Genomic_DNA"/>
</dbReference>
<sequence length="82" mass="8621">PGRYNLYLGGAFDGSRLSKLYAADLQHDEIVAALDPLFAAYAHGRGPGEKFSDFLIRSGIVSATTNGPDFHANTGPIAKAAV</sequence>
<dbReference type="AlphaFoldDB" id="A0A0H1RCE6"/>
<keyword evidence="1" id="KW-0004">4Fe-4S</keyword>
<dbReference type="GO" id="GO:0020037">
    <property type="term" value="F:heme binding"/>
    <property type="evidence" value="ECO:0007669"/>
    <property type="project" value="InterPro"/>
</dbReference>
<dbReference type="PANTHER" id="PTHR11493:SF47">
    <property type="entry name" value="SULFITE REDUCTASE [NADPH] SUBUNIT BETA"/>
    <property type="match status" value="1"/>
</dbReference>
<dbReference type="GO" id="GO:0046872">
    <property type="term" value="F:metal ion binding"/>
    <property type="evidence" value="ECO:0007669"/>
    <property type="project" value="UniProtKB-KW"/>
</dbReference>
<keyword evidence="2" id="KW-0479">Metal-binding</keyword>
<keyword evidence="3" id="KW-0408">Iron</keyword>
<dbReference type="GO" id="GO:0050311">
    <property type="term" value="F:sulfite reductase (ferredoxin) activity"/>
    <property type="evidence" value="ECO:0007669"/>
    <property type="project" value="TreeGrafter"/>
</dbReference>
<organism evidence="5 6">
    <name type="scientific">Microvirga vignae</name>
    <dbReference type="NCBI Taxonomy" id="1225564"/>
    <lineage>
        <taxon>Bacteria</taxon>
        <taxon>Pseudomonadati</taxon>
        <taxon>Pseudomonadota</taxon>
        <taxon>Alphaproteobacteria</taxon>
        <taxon>Hyphomicrobiales</taxon>
        <taxon>Methylobacteriaceae</taxon>
        <taxon>Microvirga</taxon>
    </lineage>
</organism>
<dbReference type="SUPFAM" id="SSF56014">
    <property type="entry name" value="Nitrite and sulphite reductase 4Fe-4S domain-like"/>
    <property type="match status" value="1"/>
</dbReference>
<keyword evidence="6" id="KW-1185">Reference proteome</keyword>